<dbReference type="RefSeq" id="WP_073585738.1">
    <property type="nucleotide sequence ID" value="NZ_AP024898.1"/>
</dbReference>
<feature type="signal peptide" evidence="3">
    <location>
        <begin position="1"/>
        <end position="21"/>
    </location>
</feature>
<accession>A0A1M7Z0B8</accession>
<protein>
    <recommendedName>
        <fullName evidence="3">UPF0319 protein VQ7734_04065</fullName>
    </recommendedName>
</protein>
<reference evidence="5" key="1">
    <citation type="submission" date="2016-12" db="EMBL/GenBank/DDBJ databases">
        <authorList>
            <person name="Rodrigo-Torres L."/>
            <person name="Arahal R.D."/>
            <person name="Lucena T."/>
        </authorList>
    </citation>
    <scope>NUCLEOTIDE SEQUENCE [LARGE SCALE GENOMIC DNA]</scope>
</reference>
<evidence type="ECO:0000313" key="5">
    <source>
        <dbReference type="Proteomes" id="UP000184600"/>
    </source>
</evidence>
<dbReference type="STRING" id="1117707.VQ7734_04065"/>
<gene>
    <name evidence="4" type="ORF">VQ7734_04065</name>
</gene>
<sequence precursor="true">MNILRTSSFIGMMALSASSMAQVNISVPGDVEILVANGIKPHLTGGVFDYEKTLSLADGQQQIVFRYKPYFSQGKDNIGVESDVIVASFTATNKSLSFKLPKYKHAKDAQKSIKNLQWSFIDKQNKKVQLTEDKLQKEGMQIGRNYLTEIAVYNQTQSPAAVSAYAPKNAQVQPYQSGRHIQSGKPAPQGATTPETMLHYWYEQADDATKARFKRFVNQQ</sequence>
<feature type="chain" id="PRO_5013409550" description="UPF0319 protein VQ7734_04065" evidence="3">
    <location>
        <begin position="22"/>
        <end position="220"/>
    </location>
</feature>
<dbReference type="Proteomes" id="UP000184600">
    <property type="component" value="Unassembled WGS sequence"/>
</dbReference>
<dbReference type="PANTHER" id="PTHR38108:SF1">
    <property type="entry name" value="UPF0319 PROTEIN YCCT"/>
    <property type="match status" value="1"/>
</dbReference>
<name>A0A1M7Z0B8_9VIBR</name>
<dbReference type="InterPro" id="IPR018635">
    <property type="entry name" value="UPF0319"/>
</dbReference>
<dbReference type="EMBL" id="FRFG01000060">
    <property type="protein sequence ID" value="SHO58294.1"/>
    <property type="molecule type" value="Genomic_DNA"/>
</dbReference>
<evidence type="ECO:0000256" key="1">
    <source>
        <dbReference type="ARBA" id="ARBA00008490"/>
    </source>
</evidence>
<dbReference type="Pfam" id="PF09829">
    <property type="entry name" value="DUF2057"/>
    <property type="match status" value="1"/>
</dbReference>
<organism evidence="4 5">
    <name type="scientific">Vibrio quintilis</name>
    <dbReference type="NCBI Taxonomy" id="1117707"/>
    <lineage>
        <taxon>Bacteria</taxon>
        <taxon>Pseudomonadati</taxon>
        <taxon>Pseudomonadota</taxon>
        <taxon>Gammaproteobacteria</taxon>
        <taxon>Vibrionales</taxon>
        <taxon>Vibrionaceae</taxon>
        <taxon>Vibrio</taxon>
    </lineage>
</organism>
<dbReference type="HAMAP" id="MF_00789">
    <property type="entry name" value="UPF0319"/>
    <property type="match status" value="1"/>
</dbReference>
<evidence type="ECO:0000256" key="2">
    <source>
        <dbReference type="ARBA" id="ARBA00022729"/>
    </source>
</evidence>
<dbReference type="PANTHER" id="PTHR38108">
    <property type="entry name" value="UPF0319 PROTEIN YCCT"/>
    <property type="match status" value="1"/>
</dbReference>
<evidence type="ECO:0000313" key="4">
    <source>
        <dbReference type="EMBL" id="SHO58294.1"/>
    </source>
</evidence>
<evidence type="ECO:0000256" key="3">
    <source>
        <dbReference type="HAMAP-Rule" id="MF_00789"/>
    </source>
</evidence>
<dbReference type="AlphaFoldDB" id="A0A1M7Z0B8"/>
<keyword evidence="2 3" id="KW-0732">Signal</keyword>
<keyword evidence="5" id="KW-1185">Reference proteome</keyword>
<proteinExistence type="inferred from homology"/>
<comment type="similarity">
    <text evidence="1 3">Belongs to the UPF0319 family.</text>
</comment>